<reference evidence="9 10" key="1">
    <citation type="journal article" date="2023" name="Arcadia Sci">
        <title>De novo assembly of a long-read Amblyomma americanum tick genome.</title>
        <authorList>
            <person name="Chou S."/>
            <person name="Poskanzer K.E."/>
            <person name="Rollins M."/>
            <person name="Thuy-Boun P.S."/>
        </authorList>
    </citation>
    <scope>NUCLEOTIDE SEQUENCE [LARGE SCALE GENOMIC DNA]</scope>
    <source>
        <strain evidence="9">F_SG_1</strain>
        <tissue evidence="9">Salivary glands</tissue>
    </source>
</reference>
<dbReference type="Proteomes" id="UP001321473">
    <property type="component" value="Unassembled WGS sequence"/>
</dbReference>
<feature type="domain" description="Cathepsin propeptide inhibitor" evidence="8">
    <location>
        <begin position="135"/>
        <end position="195"/>
    </location>
</feature>
<accession>A0AAQ4DNK0</accession>
<comment type="similarity">
    <text evidence="1">Belongs to the peptidase C1 family.</text>
</comment>
<proteinExistence type="inferred from homology"/>
<evidence type="ECO:0000259" key="7">
    <source>
        <dbReference type="SMART" id="SM00645"/>
    </source>
</evidence>
<evidence type="ECO:0000256" key="5">
    <source>
        <dbReference type="ARBA" id="ARBA00023145"/>
    </source>
</evidence>
<dbReference type="FunFam" id="3.90.70.10:FF:000006">
    <property type="entry name" value="Cathepsin S"/>
    <property type="match status" value="1"/>
</dbReference>
<evidence type="ECO:0000256" key="2">
    <source>
        <dbReference type="ARBA" id="ARBA00022670"/>
    </source>
</evidence>
<dbReference type="InterPro" id="IPR000668">
    <property type="entry name" value="Peptidase_C1A_C"/>
</dbReference>
<dbReference type="InterPro" id="IPR013128">
    <property type="entry name" value="Peptidase_C1A"/>
</dbReference>
<keyword evidence="3" id="KW-0378">Hydrolase</keyword>
<keyword evidence="6" id="KW-1015">Disulfide bond</keyword>
<evidence type="ECO:0000256" key="3">
    <source>
        <dbReference type="ARBA" id="ARBA00022801"/>
    </source>
</evidence>
<name>A0AAQ4DNK0_AMBAM</name>
<dbReference type="InterPro" id="IPR025660">
    <property type="entry name" value="Pept_his_AS"/>
</dbReference>
<dbReference type="PROSITE" id="PS00139">
    <property type="entry name" value="THIOL_PROTEASE_CYS"/>
    <property type="match status" value="1"/>
</dbReference>
<keyword evidence="4" id="KW-0788">Thiol protease</keyword>
<dbReference type="Pfam" id="PF00112">
    <property type="entry name" value="Peptidase_C1"/>
    <property type="match status" value="1"/>
</dbReference>
<dbReference type="InterPro" id="IPR013201">
    <property type="entry name" value="Prot_inhib_I29"/>
</dbReference>
<dbReference type="CDD" id="cd02248">
    <property type="entry name" value="Peptidase_C1A"/>
    <property type="match status" value="1"/>
</dbReference>
<dbReference type="AlphaFoldDB" id="A0AAQ4DNK0"/>
<dbReference type="PROSITE" id="PS00640">
    <property type="entry name" value="THIOL_PROTEASE_ASN"/>
    <property type="match status" value="1"/>
</dbReference>
<dbReference type="PRINTS" id="PR00705">
    <property type="entry name" value="PAPAIN"/>
</dbReference>
<evidence type="ECO:0000313" key="9">
    <source>
        <dbReference type="EMBL" id="KAK8764040.1"/>
    </source>
</evidence>
<dbReference type="SUPFAM" id="SSF54001">
    <property type="entry name" value="Cysteine proteinases"/>
    <property type="match status" value="1"/>
</dbReference>
<evidence type="ECO:0000259" key="8">
    <source>
        <dbReference type="SMART" id="SM00848"/>
    </source>
</evidence>
<dbReference type="Pfam" id="PF08246">
    <property type="entry name" value="Inhibitor_I29"/>
    <property type="match status" value="1"/>
</dbReference>
<evidence type="ECO:0000313" key="10">
    <source>
        <dbReference type="Proteomes" id="UP001321473"/>
    </source>
</evidence>
<sequence>MRVEWMALLPQPNVVSCSLHVLESSTSSEFHRIVIHDSSWLQENVRASNCTQRPSACGTQKKKFSGSFISSDSIAQLSRASIDSAVQQRCAVWSTWKLVSRNSVRTSIMLRFTVLCALVAATTAASSQEILRTQWEAFKVAHKKTYESQVEEVLRFKIFTENSLFIAKHNEKYARGLVSYKLGMNKFGDLLPHEFVKMMNGFRGKRSGSGGSTYLPPANLNDSSLPDTVDWRTKGAVTPVKNQGQCGSCWAFSATGSLEGQHFLKTGNLVSLSEQNLVDCSGDYGNQGCNGGLMDYAFSYIKANGGIDTEESYPYVAMDQDCNFQKEDVGATDTGYVDIQKGSEDDLKKAVATAGPISVAIDAGHQSFQLYSEGVYDEPQCNTDLLDHGVLAVGYGVQDGKKYWLVKNSWGEDWGQNGYILMSRDKDNQCGIATSASYPLV</sequence>
<keyword evidence="2" id="KW-0645">Protease</keyword>
<dbReference type="SMART" id="SM00848">
    <property type="entry name" value="Inhibitor_I29"/>
    <property type="match status" value="1"/>
</dbReference>
<dbReference type="InterPro" id="IPR038765">
    <property type="entry name" value="Papain-like_cys_pep_sf"/>
</dbReference>
<organism evidence="9 10">
    <name type="scientific">Amblyomma americanum</name>
    <name type="common">Lone star tick</name>
    <dbReference type="NCBI Taxonomy" id="6943"/>
    <lineage>
        <taxon>Eukaryota</taxon>
        <taxon>Metazoa</taxon>
        <taxon>Ecdysozoa</taxon>
        <taxon>Arthropoda</taxon>
        <taxon>Chelicerata</taxon>
        <taxon>Arachnida</taxon>
        <taxon>Acari</taxon>
        <taxon>Parasitiformes</taxon>
        <taxon>Ixodida</taxon>
        <taxon>Ixodoidea</taxon>
        <taxon>Ixodidae</taxon>
        <taxon>Amblyomminae</taxon>
        <taxon>Amblyomma</taxon>
    </lineage>
</organism>
<dbReference type="GO" id="GO:0006508">
    <property type="term" value="P:proteolysis"/>
    <property type="evidence" value="ECO:0007669"/>
    <property type="project" value="UniProtKB-KW"/>
</dbReference>
<dbReference type="GO" id="GO:0008234">
    <property type="term" value="F:cysteine-type peptidase activity"/>
    <property type="evidence" value="ECO:0007669"/>
    <property type="project" value="UniProtKB-KW"/>
</dbReference>
<evidence type="ECO:0000256" key="4">
    <source>
        <dbReference type="ARBA" id="ARBA00022807"/>
    </source>
</evidence>
<dbReference type="InterPro" id="IPR025661">
    <property type="entry name" value="Pept_asp_AS"/>
</dbReference>
<keyword evidence="10" id="KW-1185">Reference proteome</keyword>
<evidence type="ECO:0000256" key="1">
    <source>
        <dbReference type="ARBA" id="ARBA00008455"/>
    </source>
</evidence>
<dbReference type="SMART" id="SM00645">
    <property type="entry name" value="Pept_C1"/>
    <property type="match status" value="1"/>
</dbReference>
<comment type="caution">
    <text evidence="9">The sequence shown here is derived from an EMBL/GenBank/DDBJ whole genome shotgun (WGS) entry which is preliminary data.</text>
</comment>
<dbReference type="InterPro" id="IPR000169">
    <property type="entry name" value="Pept_cys_AS"/>
</dbReference>
<dbReference type="InterPro" id="IPR039417">
    <property type="entry name" value="Peptidase_C1A_papain-like"/>
</dbReference>
<protein>
    <submittedName>
        <fullName evidence="9">Uncharacterized protein</fullName>
    </submittedName>
</protein>
<gene>
    <name evidence="9" type="ORF">V5799_033349</name>
</gene>
<dbReference type="EMBL" id="JARKHS020028745">
    <property type="protein sequence ID" value="KAK8764040.1"/>
    <property type="molecule type" value="Genomic_DNA"/>
</dbReference>
<keyword evidence="5" id="KW-0865">Zymogen</keyword>
<evidence type="ECO:0000256" key="6">
    <source>
        <dbReference type="ARBA" id="ARBA00023157"/>
    </source>
</evidence>
<dbReference type="PANTHER" id="PTHR12411">
    <property type="entry name" value="CYSTEINE PROTEASE FAMILY C1-RELATED"/>
    <property type="match status" value="1"/>
</dbReference>
<feature type="domain" description="Peptidase C1A papain C-terminal" evidence="7">
    <location>
        <begin position="225"/>
        <end position="440"/>
    </location>
</feature>
<dbReference type="Gene3D" id="3.90.70.10">
    <property type="entry name" value="Cysteine proteinases"/>
    <property type="match status" value="1"/>
</dbReference>
<dbReference type="PROSITE" id="PS00639">
    <property type="entry name" value="THIOL_PROTEASE_HIS"/>
    <property type="match status" value="1"/>
</dbReference>